<comment type="caution">
    <text evidence="3">The sequence shown here is derived from an EMBL/GenBank/DDBJ whole genome shotgun (WGS) entry which is preliminary data.</text>
</comment>
<proteinExistence type="predicted"/>
<dbReference type="Pfam" id="PF00497">
    <property type="entry name" value="SBP_bac_3"/>
    <property type="match status" value="1"/>
</dbReference>
<accession>A0ABV6U463</accession>
<evidence type="ECO:0000256" key="1">
    <source>
        <dbReference type="ARBA" id="ARBA00022729"/>
    </source>
</evidence>
<keyword evidence="1" id="KW-0732">Signal</keyword>
<organism evidence="3 4">
    <name type="scientific">Sphaerimonospora cavernae</name>
    <dbReference type="NCBI Taxonomy" id="1740611"/>
    <lineage>
        <taxon>Bacteria</taxon>
        <taxon>Bacillati</taxon>
        <taxon>Actinomycetota</taxon>
        <taxon>Actinomycetes</taxon>
        <taxon>Streptosporangiales</taxon>
        <taxon>Streptosporangiaceae</taxon>
        <taxon>Sphaerimonospora</taxon>
    </lineage>
</organism>
<dbReference type="EMBL" id="JBHMQT010000009">
    <property type="protein sequence ID" value="MFC0861936.1"/>
    <property type="molecule type" value="Genomic_DNA"/>
</dbReference>
<evidence type="ECO:0000313" key="3">
    <source>
        <dbReference type="EMBL" id="MFC0861936.1"/>
    </source>
</evidence>
<dbReference type="PANTHER" id="PTHR35936">
    <property type="entry name" value="MEMBRANE-BOUND LYTIC MUREIN TRANSGLYCOSYLASE F"/>
    <property type="match status" value="1"/>
</dbReference>
<dbReference type="NCBIfam" id="TIGR02995">
    <property type="entry name" value="ectoine_ehuB"/>
    <property type="match status" value="1"/>
</dbReference>
<dbReference type="InterPro" id="IPR001638">
    <property type="entry name" value="Solute-binding_3/MltF_N"/>
</dbReference>
<dbReference type="CDD" id="cd01002">
    <property type="entry name" value="PBP2_Ehub_like"/>
    <property type="match status" value="1"/>
</dbReference>
<dbReference type="Proteomes" id="UP001589870">
    <property type="component" value="Unassembled WGS sequence"/>
</dbReference>
<dbReference type="SUPFAM" id="SSF53850">
    <property type="entry name" value="Periplasmic binding protein-like II"/>
    <property type="match status" value="1"/>
</dbReference>
<evidence type="ECO:0000313" key="4">
    <source>
        <dbReference type="Proteomes" id="UP001589870"/>
    </source>
</evidence>
<protein>
    <submittedName>
        <fullName evidence="3">Ectoine/hydroxyectoine ABC transporter substrate-binding protein EhuB</fullName>
    </submittedName>
</protein>
<dbReference type="Gene3D" id="3.40.190.10">
    <property type="entry name" value="Periplasmic binding protein-like II"/>
    <property type="match status" value="2"/>
</dbReference>
<feature type="domain" description="Solute-binding protein family 3/N-terminal" evidence="2">
    <location>
        <begin position="62"/>
        <end position="296"/>
    </location>
</feature>
<keyword evidence="4" id="KW-1185">Reference proteome</keyword>
<dbReference type="SMART" id="SM00062">
    <property type="entry name" value="PBPb"/>
    <property type="match status" value="1"/>
</dbReference>
<dbReference type="PANTHER" id="PTHR35936:SF17">
    <property type="entry name" value="ARGININE-BINDING EXTRACELLULAR PROTEIN ARTP"/>
    <property type="match status" value="1"/>
</dbReference>
<gene>
    <name evidence="3" type="primary">ehuB</name>
    <name evidence="3" type="ORF">ACFHYQ_06480</name>
</gene>
<evidence type="ECO:0000259" key="2">
    <source>
        <dbReference type="SMART" id="SM00062"/>
    </source>
</evidence>
<reference evidence="3 4" key="1">
    <citation type="submission" date="2024-09" db="EMBL/GenBank/DDBJ databases">
        <authorList>
            <person name="Sun Q."/>
            <person name="Mori K."/>
        </authorList>
    </citation>
    <scope>NUCLEOTIDE SEQUENCE [LARGE SCALE GENOMIC DNA]</scope>
    <source>
        <strain evidence="3 4">TBRC 1851</strain>
    </source>
</reference>
<name>A0ABV6U463_9ACTN</name>
<dbReference type="InterPro" id="IPR006311">
    <property type="entry name" value="TAT_signal"/>
</dbReference>
<dbReference type="PROSITE" id="PS51257">
    <property type="entry name" value="PROKAR_LIPOPROTEIN"/>
    <property type="match status" value="1"/>
</dbReference>
<sequence length="314" mass="32966">MTAQRWTRRDFFKSSGLTAAALVGGPAMLAACSRVDDGGGATASATAETGADPLARFREAGKIKVGVANEQPYGYRDKSGNLTGEAPEIARVIFKALGIDELEAEIVDSFGSLIPGLQSKQYDVIAAGMSITPERCGQIAFSNPDYAATTAFLVAKGNPKSIRNFEDIAKGGVKVGVLEGAVEKGFATSNGVAGDQIKVFPNQNAAFKGILAERVDAVALTSTSLRWTLEQQYADEPLEVTESFIPVVDGKEVVGAGGFGFRKEDTALLDAFNAELKKLQEAGGVLPIIEKFGFSATDVEKAAELTAQQLCSAT</sequence>
<dbReference type="InterPro" id="IPR014337">
    <property type="entry name" value="Ectoine_EhuB"/>
</dbReference>
<dbReference type="RefSeq" id="WP_394300161.1">
    <property type="nucleotide sequence ID" value="NZ_JBHMQT010000009.1"/>
</dbReference>
<dbReference type="PROSITE" id="PS51318">
    <property type="entry name" value="TAT"/>
    <property type="match status" value="1"/>
</dbReference>